<protein>
    <submittedName>
        <fullName evidence="1">Uncharacterized protein</fullName>
    </submittedName>
</protein>
<sequence>MLDVTKCIIELTELPSEYISADMPSLSMAITHIPTAVYWTIRSIIACSSQMISRIGVGHDYVTSTTEAWELSSLAHKVRNIYEHLTKQLLLCHQHIGE</sequence>
<evidence type="ECO:0000313" key="1">
    <source>
        <dbReference type="EMBL" id="KAJ8622236.1"/>
    </source>
</evidence>
<gene>
    <name evidence="1" type="ORF">MRB53_030765</name>
</gene>
<dbReference type="Proteomes" id="UP001234297">
    <property type="component" value="Chromosome 10"/>
</dbReference>
<keyword evidence="2" id="KW-1185">Reference proteome</keyword>
<reference evidence="1 2" key="1">
    <citation type="journal article" date="2022" name="Hortic Res">
        <title>A haplotype resolved chromosomal level avocado genome allows analysis of novel avocado genes.</title>
        <authorList>
            <person name="Nath O."/>
            <person name="Fletcher S.J."/>
            <person name="Hayward A."/>
            <person name="Shaw L.M."/>
            <person name="Masouleh A.K."/>
            <person name="Furtado A."/>
            <person name="Henry R.J."/>
            <person name="Mitter N."/>
        </authorList>
    </citation>
    <scope>NUCLEOTIDE SEQUENCE [LARGE SCALE GENOMIC DNA]</scope>
    <source>
        <strain evidence="2">cv. Hass</strain>
    </source>
</reference>
<dbReference type="EMBL" id="CM056818">
    <property type="protein sequence ID" value="KAJ8622236.1"/>
    <property type="molecule type" value="Genomic_DNA"/>
</dbReference>
<comment type="caution">
    <text evidence="1">The sequence shown here is derived from an EMBL/GenBank/DDBJ whole genome shotgun (WGS) entry which is preliminary data.</text>
</comment>
<name>A0ACC2KMF7_PERAE</name>
<proteinExistence type="predicted"/>
<evidence type="ECO:0000313" key="2">
    <source>
        <dbReference type="Proteomes" id="UP001234297"/>
    </source>
</evidence>
<organism evidence="1 2">
    <name type="scientific">Persea americana</name>
    <name type="common">Avocado</name>
    <dbReference type="NCBI Taxonomy" id="3435"/>
    <lineage>
        <taxon>Eukaryota</taxon>
        <taxon>Viridiplantae</taxon>
        <taxon>Streptophyta</taxon>
        <taxon>Embryophyta</taxon>
        <taxon>Tracheophyta</taxon>
        <taxon>Spermatophyta</taxon>
        <taxon>Magnoliopsida</taxon>
        <taxon>Magnoliidae</taxon>
        <taxon>Laurales</taxon>
        <taxon>Lauraceae</taxon>
        <taxon>Persea</taxon>
    </lineage>
</organism>
<accession>A0ACC2KMF7</accession>